<protein>
    <recommendedName>
        <fullName evidence="1">DUF4954 domain-containing protein</fullName>
    </recommendedName>
</protein>
<dbReference type="AlphaFoldDB" id="A0A7J6U8D9"/>
<proteinExistence type="predicted"/>
<reference evidence="2 3" key="1">
    <citation type="submission" date="2020-04" db="EMBL/GenBank/DDBJ databases">
        <title>Perkinsus olseni comparative genomics.</title>
        <authorList>
            <person name="Bogema D.R."/>
        </authorList>
    </citation>
    <scope>NUCLEOTIDE SEQUENCE [LARGE SCALE GENOMIC DNA]</scope>
    <source>
        <strain evidence="2 3">ATCC PRA-207</strain>
    </source>
</reference>
<feature type="domain" description="DUF4954" evidence="1">
    <location>
        <begin position="45"/>
        <end position="487"/>
    </location>
</feature>
<keyword evidence="3" id="KW-1185">Reference proteome</keyword>
<dbReference type="OMA" id="SIFAGPY"/>
<evidence type="ECO:0000313" key="3">
    <source>
        <dbReference type="Proteomes" id="UP000553632"/>
    </source>
</evidence>
<dbReference type="EMBL" id="JABANO010005508">
    <property type="protein sequence ID" value="KAF4753392.1"/>
    <property type="molecule type" value="Genomic_DNA"/>
</dbReference>
<comment type="caution">
    <text evidence="2">The sequence shown here is derived from an EMBL/GenBank/DDBJ whole genome shotgun (WGS) entry which is preliminary data.</text>
</comment>
<evidence type="ECO:0000313" key="2">
    <source>
        <dbReference type="EMBL" id="KAF4753392.1"/>
    </source>
</evidence>
<dbReference type="Proteomes" id="UP000553632">
    <property type="component" value="Unassembled WGS sequence"/>
</dbReference>
<organism evidence="2 3">
    <name type="scientific">Perkinsus olseni</name>
    <name type="common">Perkinsus atlanticus</name>
    <dbReference type="NCBI Taxonomy" id="32597"/>
    <lineage>
        <taxon>Eukaryota</taxon>
        <taxon>Sar</taxon>
        <taxon>Alveolata</taxon>
        <taxon>Perkinsozoa</taxon>
        <taxon>Perkinsea</taxon>
        <taxon>Perkinsida</taxon>
        <taxon>Perkinsidae</taxon>
        <taxon>Perkinsus</taxon>
    </lineage>
</organism>
<evidence type="ECO:0000259" key="1">
    <source>
        <dbReference type="Pfam" id="PF16314"/>
    </source>
</evidence>
<accession>A0A7J6U8D9</accession>
<dbReference type="Pfam" id="PF16314">
    <property type="entry name" value="DUF4954"/>
    <property type="match status" value="1"/>
</dbReference>
<dbReference type="InterPro" id="IPR032533">
    <property type="entry name" value="DUF4954"/>
</dbReference>
<sequence length="695" mass="75001">MSALPRTRAASFSGHHTPADFVSESVRSSPFLAALREANAPRTVRPVTVEEVEALETAGCTAEDWADVWVIGHRPLGVKGLIKGCSFQGRVQIAAVEGSKVTLDGRRQLGCGIFNTVLEDVVIEEGSLVKDCGLVANTIVRKGAALIRCGVVEGSTQPDCTYANGHTLPLAEETGSRDTEQFAELSIEIAAKVASNRGLASAYQKAVSEYSAAVEAGGKGKTIVDENAVVLSCSSVKCSYIGRSARVMNSKIHDSALLEGNHVDDCSLTTAILQKAAGVQSFGVVEGSTLCPTVHVERHGKVFDSIVGPCSGIAEGEVTASLVGPFVGFHHQALLIACFWPAGRGNIGYGANVGSNHTGKAPDQENWPGEGTFFGLATNIKYPCNLVDSPYSLIATGVSCLPQAIGLPFSLVNESTECVAGLSPAINEVTPGWMLSDNMYSLYRNEAKFESRQGNLPKDGVMSRYQYSIFRPDIMDRVAKARDILKAADPEDTKLKDAKGQPVFTDKQIRILGKNWMHESARLTAINTYTTFLQWYAIRGLWRRLSSDERKMSTGRPEDAAKMVSSTLAYLMSPPAIDLAPLYENLTACAFRDEESQAELRNLQWAHECKILRSECQDPLAIAPLLRWYADTNLAIAQSCVTAKSRDDARGARIIGQSYTEAHEAAADNKVCQKAIADAKRVKEDIEVFLATSKL</sequence>
<name>A0A7J6U8D9_PEROL</name>
<gene>
    <name evidence="2" type="ORF">FOZ63_028399</name>
</gene>